<evidence type="ECO:0000259" key="1">
    <source>
        <dbReference type="PROSITE" id="PS51462"/>
    </source>
</evidence>
<dbReference type="Proteomes" id="UP001499959">
    <property type="component" value="Unassembled WGS sequence"/>
</dbReference>
<gene>
    <name evidence="2" type="ORF">GCM10023307_34770</name>
</gene>
<dbReference type="GO" id="GO:0016787">
    <property type="term" value="F:hydrolase activity"/>
    <property type="evidence" value="ECO:0007669"/>
    <property type="project" value="UniProtKB-KW"/>
</dbReference>
<protein>
    <submittedName>
        <fullName evidence="2">NUDIX hydrolase</fullName>
    </submittedName>
</protein>
<proteinExistence type="predicted"/>
<dbReference type="RefSeq" id="WP_345304635.1">
    <property type="nucleotide sequence ID" value="NZ_BAABJE010000023.1"/>
</dbReference>
<sequence length="196" mass="21845">MTLPDATVSSLRAAFARHAQVWPDEAEAAVEFAALLADVERPGDDRSGSEDPFRRERLAGHFTASAWLVDAAGRRLLMTHHRKLDRWLQLGGHADGDRDLAAVALREAEEESGLTGLAVEPEIFDLDRHWIPERGDVPGHWHYDVRYIVRATGSDDFAVSDESHALAWREIDALPAEPGIDPSIVRMAMKWVSKHV</sequence>
<dbReference type="PROSITE" id="PS51462">
    <property type="entry name" value="NUDIX"/>
    <property type="match status" value="1"/>
</dbReference>
<dbReference type="EMBL" id="BAABJE010000023">
    <property type="protein sequence ID" value="GAA4805185.1"/>
    <property type="molecule type" value="Genomic_DNA"/>
</dbReference>
<reference evidence="3" key="1">
    <citation type="journal article" date="2019" name="Int. J. Syst. Evol. Microbiol.">
        <title>The Global Catalogue of Microorganisms (GCM) 10K type strain sequencing project: providing services to taxonomists for standard genome sequencing and annotation.</title>
        <authorList>
            <consortium name="The Broad Institute Genomics Platform"/>
            <consortium name="The Broad Institute Genome Sequencing Center for Infectious Disease"/>
            <person name="Wu L."/>
            <person name="Ma J."/>
        </authorList>
    </citation>
    <scope>NUCLEOTIDE SEQUENCE [LARGE SCALE GENOMIC DNA]</scope>
    <source>
        <strain evidence="3">JCM 18204</strain>
    </source>
</reference>
<dbReference type="InterPro" id="IPR000086">
    <property type="entry name" value="NUDIX_hydrolase_dom"/>
</dbReference>
<evidence type="ECO:0000313" key="3">
    <source>
        <dbReference type="Proteomes" id="UP001499959"/>
    </source>
</evidence>
<keyword evidence="3" id="KW-1185">Reference proteome</keyword>
<feature type="domain" description="Nudix hydrolase" evidence="1">
    <location>
        <begin position="59"/>
        <end position="193"/>
    </location>
</feature>
<keyword evidence="2" id="KW-0378">Hydrolase</keyword>
<dbReference type="Pfam" id="PF00293">
    <property type="entry name" value="NUDIX"/>
    <property type="match status" value="1"/>
</dbReference>
<accession>A0ABP9C5M5</accession>
<dbReference type="SUPFAM" id="SSF55811">
    <property type="entry name" value="Nudix"/>
    <property type="match status" value="1"/>
</dbReference>
<dbReference type="CDD" id="cd03674">
    <property type="entry name" value="NUDIX_Hydrolase"/>
    <property type="match status" value="1"/>
</dbReference>
<comment type="caution">
    <text evidence="2">The sequence shown here is derived from an EMBL/GenBank/DDBJ whole genome shotgun (WGS) entry which is preliminary data.</text>
</comment>
<organism evidence="2 3">
    <name type="scientific">Lysobacter hankyongensis</name>
    <dbReference type="NCBI Taxonomy" id="1176535"/>
    <lineage>
        <taxon>Bacteria</taxon>
        <taxon>Pseudomonadati</taxon>
        <taxon>Pseudomonadota</taxon>
        <taxon>Gammaproteobacteria</taxon>
        <taxon>Lysobacterales</taxon>
        <taxon>Lysobacteraceae</taxon>
        <taxon>Lysobacter</taxon>
    </lineage>
</organism>
<dbReference type="InterPro" id="IPR015797">
    <property type="entry name" value="NUDIX_hydrolase-like_dom_sf"/>
</dbReference>
<name>A0ABP9C5M5_9GAMM</name>
<evidence type="ECO:0000313" key="2">
    <source>
        <dbReference type="EMBL" id="GAA4805185.1"/>
    </source>
</evidence>
<dbReference type="Gene3D" id="3.90.79.10">
    <property type="entry name" value="Nucleoside Triphosphate Pyrophosphohydrolase"/>
    <property type="match status" value="1"/>
</dbReference>